<dbReference type="Pfam" id="PF00903">
    <property type="entry name" value="Glyoxalase"/>
    <property type="match status" value="1"/>
</dbReference>
<protein>
    <submittedName>
        <fullName evidence="2">Putative enzyme related to lactoylglutathione lyase</fullName>
    </submittedName>
</protein>
<reference evidence="2 3" key="1">
    <citation type="submission" date="2020-08" db="EMBL/GenBank/DDBJ databases">
        <title>Genomic Encyclopedia of Type Strains, Phase IV (KMG-V): Genome sequencing to study the core and pangenomes of soil and plant-associated prokaryotes.</title>
        <authorList>
            <person name="Whitman W."/>
        </authorList>
    </citation>
    <scope>NUCLEOTIDE SEQUENCE [LARGE SCALE GENOMIC DNA]</scope>
    <source>
        <strain evidence="2 3">S3M1</strain>
    </source>
</reference>
<dbReference type="InterPro" id="IPR029068">
    <property type="entry name" value="Glyas_Bleomycin-R_OHBP_Dase"/>
</dbReference>
<sequence length="127" mass="15060">MEIKFNLDTIIFYVQNVERLKSFYSSVFSFKVVEEYESSWALLEAGSCKIGLHQIGHEYWDESKGTFKFDSNAKLVFEIDQDINEMRTHFVKQNVEMKQIKTFDNYGYWLCDGEDPEGNVFQLKQKK</sequence>
<proteinExistence type="predicted"/>
<feature type="domain" description="VOC" evidence="1">
    <location>
        <begin position="6"/>
        <end position="126"/>
    </location>
</feature>
<dbReference type="Gene3D" id="3.10.180.10">
    <property type="entry name" value="2,3-Dihydroxybiphenyl 1,2-Dioxygenase, domain 1"/>
    <property type="match status" value="1"/>
</dbReference>
<dbReference type="GO" id="GO:0016829">
    <property type="term" value="F:lyase activity"/>
    <property type="evidence" value="ECO:0007669"/>
    <property type="project" value="UniProtKB-KW"/>
</dbReference>
<evidence type="ECO:0000313" key="3">
    <source>
        <dbReference type="Proteomes" id="UP000537204"/>
    </source>
</evidence>
<keyword evidence="2" id="KW-0456">Lyase</keyword>
<dbReference type="EMBL" id="JACHCE010000001">
    <property type="protein sequence ID" value="MBB5634375.1"/>
    <property type="molecule type" value="Genomic_DNA"/>
</dbReference>
<comment type="caution">
    <text evidence="2">The sequence shown here is derived from an EMBL/GenBank/DDBJ whole genome shotgun (WGS) entry which is preliminary data.</text>
</comment>
<dbReference type="PROSITE" id="PS51819">
    <property type="entry name" value="VOC"/>
    <property type="match status" value="1"/>
</dbReference>
<dbReference type="AlphaFoldDB" id="A0A7W9DYB7"/>
<evidence type="ECO:0000313" key="2">
    <source>
        <dbReference type="EMBL" id="MBB5634375.1"/>
    </source>
</evidence>
<evidence type="ECO:0000259" key="1">
    <source>
        <dbReference type="PROSITE" id="PS51819"/>
    </source>
</evidence>
<organism evidence="2 3">
    <name type="scientific">Pedobacter cryoconitis</name>
    <dbReference type="NCBI Taxonomy" id="188932"/>
    <lineage>
        <taxon>Bacteria</taxon>
        <taxon>Pseudomonadati</taxon>
        <taxon>Bacteroidota</taxon>
        <taxon>Sphingobacteriia</taxon>
        <taxon>Sphingobacteriales</taxon>
        <taxon>Sphingobacteriaceae</taxon>
        <taxon>Pedobacter</taxon>
    </lineage>
</organism>
<name>A0A7W9DYB7_9SPHI</name>
<gene>
    <name evidence="2" type="ORF">HDE68_000260</name>
</gene>
<dbReference type="Proteomes" id="UP000537204">
    <property type="component" value="Unassembled WGS sequence"/>
</dbReference>
<dbReference type="RefSeq" id="WP_183878135.1">
    <property type="nucleotide sequence ID" value="NZ_JACHCE010000001.1"/>
</dbReference>
<accession>A0A7W9DYB7</accession>
<dbReference type="InterPro" id="IPR037523">
    <property type="entry name" value="VOC_core"/>
</dbReference>
<dbReference type="SUPFAM" id="SSF54593">
    <property type="entry name" value="Glyoxalase/Bleomycin resistance protein/Dihydroxybiphenyl dioxygenase"/>
    <property type="match status" value="1"/>
</dbReference>
<dbReference type="InterPro" id="IPR004360">
    <property type="entry name" value="Glyas_Fos-R_dOase_dom"/>
</dbReference>